<dbReference type="EMBL" id="MHRP01000020">
    <property type="protein sequence ID" value="OHA27209.1"/>
    <property type="molecule type" value="Genomic_DNA"/>
</dbReference>
<gene>
    <name evidence="2" type="ORF">A3D56_02005</name>
</gene>
<evidence type="ECO:0000313" key="2">
    <source>
        <dbReference type="EMBL" id="OHA27209.1"/>
    </source>
</evidence>
<dbReference type="Proteomes" id="UP000177943">
    <property type="component" value="Unassembled WGS sequence"/>
</dbReference>
<evidence type="ECO:0000256" key="1">
    <source>
        <dbReference type="SAM" id="Phobius"/>
    </source>
</evidence>
<accession>A0A1G2MVA7</accession>
<organism evidence="2 3">
    <name type="scientific">Candidatus Taylorbacteria bacterium RIFCSPHIGHO2_02_FULL_45_35</name>
    <dbReference type="NCBI Taxonomy" id="1802311"/>
    <lineage>
        <taxon>Bacteria</taxon>
        <taxon>Candidatus Tayloriibacteriota</taxon>
    </lineage>
</organism>
<evidence type="ECO:0008006" key="4">
    <source>
        <dbReference type="Google" id="ProtNLM"/>
    </source>
</evidence>
<evidence type="ECO:0000313" key="3">
    <source>
        <dbReference type="Proteomes" id="UP000177943"/>
    </source>
</evidence>
<protein>
    <recommendedName>
        <fullName evidence="4">DUF5671 domain-containing protein</fullName>
    </recommendedName>
</protein>
<dbReference type="AlphaFoldDB" id="A0A1G2MVA7"/>
<keyword evidence="1" id="KW-0812">Transmembrane</keyword>
<keyword evidence="1" id="KW-1133">Transmembrane helix</keyword>
<name>A0A1G2MVA7_9BACT</name>
<feature type="transmembrane region" description="Helical" evidence="1">
    <location>
        <begin position="31"/>
        <end position="53"/>
    </location>
</feature>
<keyword evidence="1" id="KW-0472">Membrane</keyword>
<reference evidence="2 3" key="1">
    <citation type="journal article" date="2016" name="Nat. Commun.">
        <title>Thousands of microbial genomes shed light on interconnected biogeochemical processes in an aquifer system.</title>
        <authorList>
            <person name="Anantharaman K."/>
            <person name="Brown C.T."/>
            <person name="Hug L.A."/>
            <person name="Sharon I."/>
            <person name="Castelle C.J."/>
            <person name="Probst A.J."/>
            <person name="Thomas B.C."/>
            <person name="Singh A."/>
            <person name="Wilkins M.J."/>
            <person name="Karaoz U."/>
            <person name="Brodie E.L."/>
            <person name="Williams K.H."/>
            <person name="Hubbard S.S."/>
            <person name="Banfield J.F."/>
        </authorList>
    </citation>
    <scope>NUCLEOTIDE SEQUENCE [LARGE SCALE GENOMIC DNA]</scope>
</reference>
<proteinExistence type="predicted"/>
<comment type="caution">
    <text evidence="2">The sequence shown here is derived from an EMBL/GenBank/DDBJ whole genome shotgun (WGS) entry which is preliminary data.</text>
</comment>
<sequence>MKRILFGCAFYLSALIGIMLAVIPSPKDQDSLVWVVISMFVSLLGVIILWFSLRAFTYATLIEGDLDVRFNLI</sequence>